<dbReference type="RefSeq" id="WP_014436785.1">
    <property type="nucleotide sequence ID" value="NC_017080.1"/>
</dbReference>
<dbReference type="InterPro" id="IPR052927">
    <property type="entry name" value="DCC_oxidoreductase"/>
</dbReference>
<accession>I0IE78</accession>
<dbReference type="Proteomes" id="UP000007881">
    <property type="component" value="Chromosome"/>
</dbReference>
<dbReference type="GO" id="GO:0015035">
    <property type="term" value="F:protein-disulfide reductase activity"/>
    <property type="evidence" value="ECO:0007669"/>
    <property type="project" value="InterPro"/>
</dbReference>
<dbReference type="eggNOG" id="COG3011">
    <property type="taxonomic scope" value="Bacteria"/>
</dbReference>
<evidence type="ECO:0000313" key="2">
    <source>
        <dbReference type="Proteomes" id="UP000007881"/>
    </source>
</evidence>
<dbReference type="KEGG" id="phm:PSMK_14070"/>
<dbReference type="PANTHER" id="PTHR33639">
    <property type="entry name" value="THIOL-DISULFIDE OXIDOREDUCTASE DCC"/>
    <property type="match status" value="1"/>
</dbReference>
<keyword evidence="2" id="KW-1185">Reference proteome</keyword>
<dbReference type="InterPro" id="IPR007263">
    <property type="entry name" value="DCC1-like"/>
</dbReference>
<dbReference type="Pfam" id="PF04134">
    <property type="entry name" value="DCC1-like"/>
    <property type="match status" value="1"/>
</dbReference>
<proteinExistence type="predicted"/>
<organism evidence="1 2">
    <name type="scientific">Phycisphaera mikurensis (strain NBRC 102666 / KCTC 22515 / FYK2301M01)</name>
    <dbReference type="NCBI Taxonomy" id="1142394"/>
    <lineage>
        <taxon>Bacteria</taxon>
        <taxon>Pseudomonadati</taxon>
        <taxon>Planctomycetota</taxon>
        <taxon>Phycisphaerae</taxon>
        <taxon>Phycisphaerales</taxon>
        <taxon>Phycisphaeraceae</taxon>
        <taxon>Phycisphaera</taxon>
    </lineage>
</organism>
<dbReference type="EMBL" id="AP012338">
    <property type="protein sequence ID" value="BAM03566.1"/>
    <property type="molecule type" value="Genomic_DNA"/>
</dbReference>
<dbReference type="PANTHER" id="PTHR33639:SF2">
    <property type="entry name" value="DUF393 DOMAIN-CONTAINING PROTEIN"/>
    <property type="match status" value="1"/>
</dbReference>
<sequence>MADLEGKSLVFYDGHCGLCHRWVRFVLPRDPADRFVFTPLQGDTIQEVLTERQIAGLPDSIVLRDPDGTLHTRSDAVLRILRGVGGGWALLAALGRVVPRSLRDLVYDGVARIRHRVFGRPAEACPMMPARLRHKFVF</sequence>
<dbReference type="OrthoDB" id="9785438at2"/>
<evidence type="ECO:0000313" key="1">
    <source>
        <dbReference type="EMBL" id="BAM03566.1"/>
    </source>
</evidence>
<evidence type="ECO:0008006" key="3">
    <source>
        <dbReference type="Google" id="ProtNLM"/>
    </source>
</evidence>
<dbReference type="STRING" id="1142394.PSMK_14070"/>
<dbReference type="HOGENOM" id="CLU_092206_2_0_0"/>
<reference evidence="1 2" key="1">
    <citation type="submission" date="2012-02" db="EMBL/GenBank/DDBJ databases">
        <title>Complete genome sequence of Phycisphaera mikurensis NBRC 102666.</title>
        <authorList>
            <person name="Ankai A."/>
            <person name="Hosoyama A."/>
            <person name="Terui Y."/>
            <person name="Sekine M."/>
            <person name="Fukai R."/>
            <person name="Kato Y."/>
            <person name="Nakamura S."/>
            <person name="Yamada-Narita S."/>
            <person name="Kawakoshi A."/>
            <person name="Fukunaga Y."/>
            <person name="Yamazaki S."/>
            <person name="Fujita N."/>
        </authorList>
    </citation>
    <scope>NUCLEOTIDE SEQUENCE [LARGE SCALE GENOMIC DNA]</scope>
    <source>
        <strain evidence="2">NBRC 102666 / KCTC 22515 / FYK2301M01</strain>
    </source>
</reference>
<protein>
    <recommendedName>
        <fullName evidence="3">Thiol-disulfide oxidoreductase DCC</fullName>
    </recommendedName>
</protein>
<gene>
    <name evidence="1" type="ordered locus">PSMK_14070</name>
</gene>
<dbReference type="AlphaFoldDB" id="I0IE78"/>
<name>I0IE78_PHYMF</name>